<reference evidence="1" key="1">
    <citation type="submission" date="2021-05" db="EMBL/GenBank/DDBJ databases">
        <authorList>
            <person name="Scholz U."/>
            <person name="Mascher M."/>
            <person name="Fiebig A."/>
        </authorList>
    </citation>
    <scope>NUCLEOTIDE SEQUENCE [LARGE SCALE GENOMIC DNA]</scope>
</reference>
<proteinExistence type="predicted"/>
<reference evidence="1" key="2">
    <citation type="submission" date="2025-09" db="UniProtKB">
        <authorList>
            <consortium name="EnsemblPlants"/>
        </authorList>
    </citation>
    <scope>IDENTIFICATION</scope>
</reference>
<dbReference type="Proteomes" id="UP001732700">
    <property type="component" value="Chromosome 2C"/>
</dbReference>
<dbReference type="EnsemblPlants" id="AVESA.00010b.r2.2CG0301800.1">
    <property type="protein sequence ID" value="AVESA.00010b.r2.2CG0301800.1.CDS"/>
    <property type="gene ID" value="AVESA.00010b.r2.2CG0301800"/>
</dbReference>
<keyword evidence="2" id="KW-1185">Reference proteome</keyword>
<evidence type="ECO:0000313" key="2">
    <source>
        <dbReference type="Proteomes" id="UP001732700"/>
    </source>
</evidence>
<evidence type="ECO:0000313" key="1">
    <source>
        <dbReference type="EnsemblPlants" id="AVESA.00010b.r2.2CG0301800.1.CDS"/>
    </source>
</evidence>
<protein>
    <submittedName>
        <fullName evidence="1">Uncharacterized protein</fullName>
    </submittedName>
</protein>
<name>A0ACD5URL7_AVESA</name>
<organism evidence="1 2">
    <name type="scientific">Avena sativa</name>
    <name type="common">Oat</name>
    <dbReference type="NCBI Taxonomy" id="4498"/>
    <lineage>
        <taxon>Eukaryota</taxon>
        <taxon>Viridiplantae</taxon>
        <taxon>Streptophyta</taxon>
        <taxon>Embryophyta</taxon>
        <taxon>Tracheophyta</taxon>
        <taxon>Spermatophyta</taxon>
        <taxon>Magnoliopsida</taxon>
        <taxon>Liliopsida</taxon>
        <taxon>Poales</taxon>
        <taxon>Poaceae</taxon>
        <taxon>BOP clade</taxon>
        <taxon>Pooideae</taxon>
        <taxon>Poodae</taxon>
        <taxon>Poeae</taxon>
        <taxon>Poeae Chloroplast Group 1 (Aveneae type)</taxon>
        <taxon>Aveninae</taxon>
        <taxon>Avena</taxon>
    </lineage>
</organism>
<accession>A0ACD5URL7</accession>
<sequence>MEKVNCPKQEGNGDDRLSNLPDDILLTILDRLNVREATKTSVLSGRWRQLPPMVSQLVINVWDFLDASKCDKSEIVRGNKSVVEVTRSIMARRDSSRNTIHFLCMTFFLTEDDPTSIGHALAQAMVTQKVELVEFTLLTERDDIYCSDDDLLNYGRQFMLFFDACPNAFCGLTRLDLQNLRFGESDIPNVLNTSKRLKHLHMFNCGSGSWTVLQVEHSQLSELSIVNCSFERVELSSLPKLTRIVFEGWMSFVQDPLSFGYVPLLNVVSLTNVGTSQHKMVRLSKFLGGTTSVRDLKLGFDSEKIWVQPECLTGRLASVFHQIRFVNLANIPEGYDLTWTLFILKAAPKLKDLYMSVWDHLCVMTTDEKERKALSYSENKGANWESSASDFQHHSLATLAIFGFEALDYMMNYVRRAMETAVKLEDVFLYDRLTCDECSDKLPNPWHFPPKWKQGCVKKIITRGVNSSARIHFHPAGATRAYHLEKMWFL</sequence>